<reference evidence="5" key="1">
    <citation type="submission" date="2021-02" db="EMBL/GenBank/DDBJ databases">
        <title>First Annotated Genome of the Yellow-green Alga Tribonema minus.</title>
        <authorList>
            <person name="Mahan K.M."/>
        </authorList>
    </citation>
    <scope>NUCLEOTIDE SEQUENCE</scope>
    <source>
        <strain evidence="5">UTEX B ZZ1240</strain>
    </source>
</reference>
<keyword evidence="6" id="KW-1185">Reference proteome</keyword>
<dbReference type="AlphaFoldDB" id="A0A835ZJK1"/>
<comment type="similarity">
    <text evidence="2">Belongs to the peptidase M16 family.</text>
</comment>
<feature type="domain" description="Peptidase M16 C-terminal" evidence="4">
    <location>
        <begin position="355"/>
        <end position="496"/>
    </location>
</feature>
<dbReference type="PANTHER" id="PTHR11851:SF49">
    <property type="entry name" value="MITOCHONDRIAL-PROCESSING PEPTIDASE SUBUNIT ALPHA"/>
    <property type="match status" value="1"/>
</dbReference>
<dbReference type="EMBL" id="JAFCMP010000037">
    <property type="protein sequence ID" value="KAG5190188.1"/>
    <property type="molecule type" value="Genomic_DNA"/>
</dbReference>
<dbReference type="PANTHER" id="PTHR11851">
    <property type="entry name" value="METALLOPROTEASE"/>
    <property type="match status" value="1"/>
</dbReference>
<organism evidence="5 6">
    <name type="scientific">Tribonema minus</name>
    <dbReference type="NCBI Taxonomy" id="303371"/>
    <lineage>
        <taxon>Eukaryota</taxon>
        <taxon>Sar</taxon>
        <taxon>Stramenopiles</taxon>
        <taxon>Ochrophyta</taxon>
        <taxon>PX clade</taxon>
        <taxon>Xanthophyceae</taxon>
        <taxon>Tribonematales</taxon>
        <taxon>Tribonemataceae</taxon>
        <taxon>Tribonema</taxon>
    </lineage>
</organism>
<evidence type="ECO:0000256" key="1">
    <source>
        <dbReference type="ARBA" id="ARBA00002123"/>
    </source>
</evidence>
<evidence type="ECO:0000313" key="6">
    <source>
        <dbReference type="Proteomes" id="UP000664859"/>
    </source>
</evidence>
<name>A0A835ZJK1_9STRA</name>
<proteinExistence type="inferred from homology"/>
<comment type="function">
    <text evidence="1">Substrate recognition and binding subunit of the essential mitochondrial processing protease (MPP), which cleaves the mitochondrial sequence off newly imported precursors proteins.</text>
</comment>
<dbReference type="Pfam" id="PF05193">
    <property type="entry name" value="Peptidase_M16_C"/>
    <property type="match status" value="1"/>
</dbReference>
<accession>A0A835ZJK1</accession>
<protein>
    <submittedName>
        <fullName evidence="5">Uncharacterized protein</fullName>
    </submittedName>
</protein>
<dbReference type="InterPro" id="IPR007863">
    <property type="entry name" value="Peptidase_M16_C"/>
</dbReference>
<evidence type="ECO:0000259" key="4">
    <source>
        <dbReference type="Pfam" id="PF05193"/>
    </source>
</evidence>
<dbReference type="InterPro" id="IPR050361">
    <property type="entry name" value="MPP/UQCRC_Complex"/>
</dbReference>
<dbReference type="GO" id="GO:0046872">
    <property type="term" value="F:metal ion binding"/>
    <property type="evidence" value="ECO:0007669"/>
    <property type="project" value="InterPro"/>
</dbReference>
<dbReference type="InterPro" id="IPR011249">
    <property type="entry name" value="Metalloenz_LuxS/M16"/>
</dbReference>
<sequence>MKLGRIGGWLLNDALAGWRQGADAARCVDLEYEGVHHSAAHELRGAGRVAMLSRLASQQCKAVAAAPAAQQAGRRALSALLSLEQEFPGSPEASPSALPTPVSKVSTLPNGVKVASLETGDKAASFSLVVNAGSRDETLPQTGATLLLSRLAYKSTAERSSLRLNRDLQDAGVIYGCVGGREKTIYTAQCLPDAAPAALSAIAETVLSPRMSPWEVSDIKRRGDNAQPRTAPAVNPRSDARLSQAVAWSKMVAKIDLVEHAASPAAMLLEAVHAAAFDPASPLGHPFFAPCELDAPAVAALAAARSAPASLTLAALAAARTAPASLTLAEGALDFSHSGVPMWPRAAKAASRPCVGISHEDLLEAATELFGGGAATAGAGAANAAPARASKFVGGEHRVHTKSGAVTHVALAFAGPAAGDKDAPAFQVLAALLDARAHDAIHPTAHTLTATYGDAGVFALAAADAADASAALAASLARAVAAAAKAAPPATELAAAVALARVRALAAAAAPAGAAAALAARATSGAAAGVDGVTGEAVRAAAAKLAKGPMALAAVGDMRAVPRLDTIKGLL</sequence>
<dbReference type="Proteomes" id="UP000664859">
    <property type="component" value="Unassembled WGS sequence"/>
</dbReference>
<dbReference type="GO" id="GO:0005739">
    <property type="term" value="C:mitochondrion"/>
    <property type="evidence" value="ECO:0007669"/>
    <property type="project" value="TreeGrafter"/>
</dbReference>
<evidence type="ECO:0000256" key="2">
    <source>
        <dbReference type="ARBA" id="ARBA00007261"/>
    </source>
</evidence>
<feature type="domain" description="Peptidase M16 N-terminal" evidence="3">
    <location>
        <begin position="114"/>
        <end position="218"/>
    </location>
</feature>
<dbReference type="OrthoDB" id="10251424at2759"/>
<evidence type="ECO:0000259" key="3">
    <source>
        <dbReference type="Pfam" id="PF00675"/>
    </source>
</evidence>
<dbReference type="SUPFAM" id="SSF63411">
    <property type="entry name" value="LuxS/MPP-like metallohydrolase"/>
    <property type="match status" value="2"/>
</dbReference>
<dbReference type="Gene3D" id="3.30.830.10">
    <property type="entry name" value="Metalloenzyme, LuxS/M16 peptidase-like"/>
    <property type="match status" value="2"/>
</dbReference>
<gene>
    <name evidence="5" type="ORF">JKP88DRAFT_352770</name>
</gene>
<comment type="caution">
    <text evidence="5">The sequence shown here is derived from an EMBL/GenBank/DDBJ whole genome shotgun (WGS) entry which is preliminary data.</text>
</comment>
<dbReference type="InterPro" id="IPR011765">
    <property type="entry name" value="Pept_M16_N"/>
</dbReference>
<dbReference type="Pfam" id="PF00675">
    <property type="entry name" value="Peptidase_M16"/>
    <property type="match status" value="1"/>
</dbReference>
<evidence type="ECO:0000313" key="5">
    <source>
        <dbReference type="EMBL" id="KAG5190188.1"/>
    </source>
</evidence>